<dbReference type="Pfam" id="PF01491">
    <property type="entry name" value="Frataxin_Cyay"/>
    <property type="match status" value="1"/>
</dbReference>
<sequence>MSKLLKLGVLKYFKPSSVFIENLGRTSSTATRVCSCGSYVQNIKRRQKEQQTYRQKTQLYSSTTTDSLNNSELSVNKYEEISEETLQSLSDKFDLLAETKDCEPEYDITYADGVLTVKISDKWGTYVINKQSPNKQIWLSSPISGPKRYDFTNGTWIYSHDGGSLHQLLTEEISQALSDNIDFSDCEYSNRKKVV</sequence>
<gene>
    <name evidence="14" type="ORF">MCOR_17273</name>
</gene>
<keyword evidence="9" id="KW-0408">Iron</keyword>
<evidence type="ECO:0000256" key="1">
    <source>
        <dbReference type="ARBA" id="ARBA00004173"/>
    </source>
</evidence>
<dbReference type="GO" id="GO:0008198">
    <property type="term" value="F:ferrous iron binding"/>
    <property type="evidence" value="ECO:0007669"/>
    <property type="project" value="TreeGrafter"/>
</dbReference>
<proteinExistence type="inferred from homology"/>
<dbReference type="InterPro" id="IPR036524">
    <property type="entry name" value="Frataxin/CyaY_sf"/>
</dbReference>
<evidence type="ECO:0000256" key="2">
    <source>
        <dbReference type="ARBA" id="ARBA00008183"/>
    </source>
</evidence>
<evidence type="ECO:0000256" key="12">
    <source>
        <dbReference type="ARBA" id="ARBA00023133"/>
    </source>
</evidence>
<evidence type="ECO:0000256" key="13">
    <source>
        <dbReference type="ARBA" id="ARBA00047990"/>
    </source>
</evidence>
<comment type="similarity">
    <text evidence="2">Belongs to the frataxin family.</text>
</comment>
<dbReference type="NCBIfam" id="TIGR03422">
    <property type="entry name" value="mito_frataxin"/>
    <property type="match status" value="1"/>
</dbReference>
<evidence type="ECO:0000256" key="5">
    <source>
        <dbReference type="ARBA" id="ARBA00022448"/>
    </source>
</evidence>
<reference evidence="14 15" key="1">
    <citation type="submission" date="2020-06" db="EMBL/GenBank/DDBJ databases">
        <authorList>
            <person name="Li R."/>
            <person name="Bekaert M."/>
        </authorList>
    </citation>
    <scope>NUCLEOTIDE SEQUENCE [LARGE SCALE GENOMIC DNA]</scope>
    <source>
        <strain evidence="15">wild</strain>
    </source>
</reference>
<dbReference type="GO" id="GO:0008199">
    <property type="term" value="F:ferric iron binding"/>
    <property type="evidence" value="ECO:0007669"/>
    <property type="project" value="InterPro"/>
</dbReference>
<evidence type="ECO:0000256" key="6">
    <source>
        <dbReference type="ARBA" id="ARBA00022496"/>
    </source>
</evidence>
<dbReference type="Gene3D" id="3.30.920.10">
    <property type="entry name" value="Frataxin/CyaY"/>
    <property type="match status" value="1"/>
</dbReference>
<dbReference type="PROSITE" id="PS50810">
    <property type="entry name" value="FRATAXIN_2"/>
    <property type="match status" value="1"/>
</dbReference>
<keyword evidence="11" id="KW-0496">Mitochondrion</keyword>
<dbReference type="InterPro" id="IPR020895">
    <property type="entry name" value="Frataxin_CS"/>
</dbReference>
<dbReference type="GO" id="GO:0006879">
    <property type="term" value="P:intracellular iron ion homeostasis"/>
    <property type="evidence" value="ECO:0007669"/>
    <property type="project" value="UniProtKB-KW"/>
</dbReference>
<dbReference type="FunFam" id="3.30.920.10:FF:000002">
    <property type="entry name" value="Frataxin, mitochondrial"/>
    <property type="match status" value="1"/>
</dbReference>
<keyword evidence="12" id="KW-0350">Heme biosynthesis</keyword>
<dbReference type="PROSITE" id="PS01344">
    <property type="entry name" value="FRATAXIN_1"/>
    <property type="match status" value="1"/>
</dbReference>
<comment type="catalytic activity">
    <reaction evidence="13">
        <text>4 Fe(2+) + O2 + 4 H(+) = 4 Fe(3+) + 2 H2O</text>
        <dbReference type="Rhea" id="RHEA:11148"/>
        <dbReference type="ChEBI" id="CHEBI:15377"/>
        <dbReference type="ChEBI" id="CHEBI:15378"/>
        <dbReference type="ChEBI" id="CHEBI:15379"/>
        <dbReference type="ChEBI" id="CHEBI:29033"/>
        <dbReference type="ChEBI" id="CHEBI:29034"/>
        <dbReference type="EC" id="1.16.3.1"/>
    </reaction>
</comment>
<dbReference type="GO" id="GO:0004322">
    <property type="term" value="F:ferroxidase activity"/>
    <property type="evidence" value="ECO:0007669"/>
    <property type="project" value="UniProtKB-EC"/>
</dbReference>
<dbReference type="InterPro" id="IPR002908">
    <property type="entry name" value="Frataxin/CyaY"/>
</dbReference>
<dbReference type="AlphaFoldDB" id="A0A6J8BBU3"/>
<keyword evidence="4" id="KW-0409">Iron storage</keyword>
<keyword evidence="15" id="KW-1185">Reference proteome</keyword>
<evidence type="ECO:0000313" key="14">
    <source>
        <dbReference type="EMBL" id="CAC5381398.1"/>
    </source>
</evidence>
<accession>A0A6J8BBU3</accession>
<evidence type="ECO:0000313" key="15">
    <source>
        <dbReference type="Proteomes" id="UP000507470"/>
    </source>
</evidence>
<keyword evidence="10" id="KW-0406">Ion transport</keyword>
<evidence type="ECO:0000256" key="9">
    <source>
        <dbReference type="ARBA" id="ARBA00023004"/>
    </source>
</evidence>
<name>A0A6J8BBU3_MYTCO</name>
<evidence type="ECO:0000256" key="7">
    <source>
        <dbReference type="ARBA" id="ARBA00022946"/>
    </source>
</evidence>
<dbReference type="GO" id="GO:0005739">
    <property type="term" value="C:mitochondrion"/>
    <property type="evidence" value="ECO:0007669"/>
    <property type="project" value="UniProtKB-SubCell"/>
</dbReference>
<dbReference type="SUPFAM" id="SSF55387">
    <property type="entry name" value="Frataxin/Nqo15-like"/>
    <property type="match status" value="1"/>
</dbReference>
<dbReference type="GO" id="GO:0006783">
    <property type="term" value="P:heme biosynthetic process"/>
    <property type="evidence" value="ECO:0007669"/>
    <property type="project" value="UniProtKB-KW"/>
</dbReference>
<dbReference type="EC" id="1.16.3.1" evidence="3"/>
<evidence type="ECO:0000256" key="8">
    <source>
        <dbReference type="ARBA" id="ARBA00023002"/>
    </source>
</evidence>
<organism evidence="14 15">
    <name type="scientific">Mytilus coruscus</name>
    <name type="common">Sea mussel</name>
    <dbReference type="NCBI Taxonomy" id="42192"/>
    <lineage>
        <taxon>Eukaryota</taxon>
        <taxon>Metazoa</taxon>
        <taxon>Spiralia</taxon>
        <taxon>Lophotrochozoa</taxon>
        <taxon>Mollusca</taxon>
        <taxon>Bivalvia</taxon>
        <taxon>Autobranchia</taxon>
        <taxon>Pteriomorphia</taxon>
        <taxon>Mytilida</taxon>
        <taxon>Mytiloidea</taxon>
        <taxon>Mytilidae</taxon>
        <taxon>Mytilinae</taxon>
        <taxon>Mytilus</taxon>
    </lineage>
</organism>
<dbReference type="GO" id="GO:0034986">
    <property type="term" value="F:iron chaperone activity"/>
    <property type="evidence" value="ECO:0007669"/>
    <property type="project" value="TreeGrafter"/>
</dbReference>
<dbReference type="CDD" id="cd00503">
    <property type="entry name" value="Frataxin"/>
    <property type="match status" value="1"/>
</dbReference>
<evidence type="ECO:0000256" key="3">
    <source>
        <dbReference type="ARBA" id="ARBA00013107"/>
    </source>
</evidence>
<dbReference type="InterPro" id="IPR017789">
    <property type="entry name" value="Frataxin"/>
</dbReference>
<keyword evidence="5" id="KW-0813">Transport</keyword>
<evidence type="ECO:0000256" key="11">
    <source>
        <dbReference type="ARBA" id="ARBA00023128"/>
    </source>
</evidence>
<dbReference type="GO" id="GO:0006826">
    <property type="term" value="P:iron ion transport"/>
    <property type="evidence" value="ECO:0007669"/>
    <property type="project" value="UniProtKB-KW"/>
</dbReference>
<evidence type="ECO:0000256" key="4">
    <source>
        <dbReference type="ARBA" id="ARBA00022434"/>
    </source>
</evidence>
<keyword evidence="6" id="KW-0410">Iron transport</keyword>
<protein>
    <recommendedName>
        <fullName evidence="3">ferroxidase</fullName>
        <ecNumber evidence="3">1.16.3.1</ecNumber>
    </recommendedName>
</protein>
<dbReference type="NCBIfam" id="TIGR03421">
    <property type="entry name" value="FeS_CyaY"/>
    <property type="match status" value="1"/>
</dbReference>
<keyword evidence="7" id="KW-0809">Transit peptide</keyword>
<dbReference type="GO" id="GO:0051537">
    <property type="term" value="F:2 iron, 2 sulfur cluster binding"/>
    <property type="evidence" value="ECO:0007669"/>
    <property type="project" value="TreeGrafter"/>
</dbReference>
<dbReference type="SMART" id="SM01219">
    <property type="entry name" value="Frataxin_Cyay"/>
    <property type="match status" value="1"/>
</dbReference>
<dbReference type="EMBL" id="CACVKT020003055">
    <property type="protein sequence ID" value="CAC5381398.1"/>
    <property type="molecule type" value="Genomic_DNA"/>
</dbReference>
<comment type="subcellular location">
    <subcellularLocation>
        <location evidence="1">Mitochondrion</location>
    </subcellularLocation>
</comment>
<dbReference type="PRINTS" id="PR00904">
    <property type="entry name" value="FRATAXIN"/>
</dbReference>
<dbReference type="PANTHER" id="PTHR16821:SF2">
    <property type="entry name" value="FRATAXIN, MITOCHONDRIAL"/>
    <property type="match status" value="1"/>
</dbReference>
<keyword evidence="8 14" id="KW-0560">Oxidoreductase</keyword>
<dbReference type="PANTHER" id="PTHR16821">
    <property type="entry name" value="FRATAXIN"/>
    <property type="match status" value="1"/>
</dbReference>
<evidence type="ECO:0000256" key="10">
    <source>
        <dbReference type="ARBA" id="ARBA00023065"/>
    </source>
</evidence>
<dbReference type="GO" id="GO:0016226">
    <property type="term" value="P:iron-sulfur cluster assembly"/>
    <property type="evidence" value="ECO:0007669"/>
    <property type="project" value="InterPro"/>
</dbReference>
<dbReference type="Proteomes" id="UP000507470">
    <property type="component" value="Unassembled WGS sequence"/>
</dbReference>
<dbReference type="OrthoDB" id="1897642at2759"/>